<keyword evidence="1" id="KW-1133">Transmembrane helix</keyword>
<sequence>MRRLRATVREFTRASALLVIGWYLLAVSVLLGAPAAELSASLPFAVGGAALGTYLGGTIRPSRLRLWAQLLGGVGSVGVGVWVAWTYPLSALWVGVGTVLVGGWLALDAVAVFRLDPFFDGAVAVEYGDLHETIGAADAPRSLQEIGDRLGATDTYVRSVVAVLQSRGDLERQAKGYVANNLYLGPGFSIHGLCRRLIRPLRVLT</sequence>
<keyword evidence="1" id="KW-0472">Membrane</keyword>
<dbReference type="RefSeq" id="WP_049993473.1">
    <property type="nucleotide sequence ID" value="NZ_CP031310.1"/>
</dbReference>
<feature type="transmembrane region" description="Helical" evidence="1">
    <location>
        <begin position="91"/>
        <end position="113"/>
    </location>
</feature>
<feature type="transmembrane region" description="Helical" evidence="1">
    <location>
        <begin position="42"/>
        <end position="59"/>
    </location>
</feature>
<name>A0A4D6HA54_9EURY</name>
<evidence type="ECO:0000256" key="1">
    <source>
        <dbReference type="SAM" id="Phobius"/>
    </source>
</evidence>
<keyword evidence="3" id="KW-1185">Reference proteome</keyword>
<dbReference type="EMBL" id="CP031310">
    <property type="protein sequence ID" value="QCC50028.1"/>
    <property type="molecule type" value="Genomic_DNA"/>
</dbReference>
<feature type="transmembrane region" description="Helical" evidence="1">
    <location>
        <begin position="66"/>
        <end position="85"/>
    </location>
</feature>
<protein>
    <submittedName>
        <fullName evidence="2">Uncharacterized protein</fullName>
    </submittedName>
</protein>
<accession>A0A4D6HA54</accession>
<evidence type="ECO:0000313" key="2">
    <source>
        <dbReference type="EMBL" id="QCC50028.1"/>
    </source>
</evidence>
<organism evidence="2 3">
    <name type="scientific">Halapricum salinum</name>
    <dbReference type="NCBI Taxonomy" id="1457250"/>
    <lineage>
        <taxon>Archaea</taxon>
        <taxon>Methanobacteriati</taxon>
        <taxon>Methanobacteriota</taxon>
        <taxon>Stenosarchaea group</taxon>
        <taxon>Halobacteria</taxon>
        <taxon>Halobacteriales</taxon>
        <taxon>Haloarculaceae</taxon>
        <taxon>Halapricum</taxon>
    </lineage>
</organism>
<keyword evidence="1" id="KW-0812">Transmembrane</keyword>
<dbReference type="STRING" id="1457250.GCA_000755225_02654"/>
<evidence type="ECO:0000313" key="3">
    <source>
        <dbReference type="Proteomes" id="UP000296706"/>
    </source>
</evidence>
<proteinExistence type="predicted"/>
<dbReference type="GeneID" id="39846560"/>
<reference evidence="2 3" key="1">
    <citation type="journal article" date="2019" name="Nat. Commun.">
        <title>A new type of DNA phosphorothioation-based antiviral system in archaea.</title>
        <authorList>
            <person name="Xiong L."/>
            <person name="Liu S."/>
            <person name="Chen S."/>
            <person name="Xiao Y."/>
            <person name="Zhu B."/>
            <person name="Gao Y."/>
            <person name="Zhang Y."/>
            <person name="Chen B."/>
            <person name="Luo J."/>
            <person name="Deng Z."/>
            <person name="Chen X."/>
            <person name="Wang L."/>
            <person name="Chen S."/>
        </authorList>
    </citation>
    <scope>NUCLEOTIDE SEQUENCE [LARGE SCALE GENOMIC DNA]</scope>
    <source>
        <strain evidence="2 3">CBA1105</strain>
    </source>
</reference>
<dbReference type="KEGG" id="hsn:DV733_01790"/>
<dbReference type="AlphaFoldDB" id="A0A4D6HA54"/>
<gene>
    <name evidence="2" type="ORF">DV733_01790</name>
</gene>
<dbReference type="Proteomes" id="UP000296706">
    <property type="component" value="Chromosome"/>
</dbReference>